<dbReference type="EMBL" id="CP023434">
    <property type="protein sequence ID" value="AXY25366.1"/>
    <property type="molecule type" value="Genomic_DNA"/>
</dbReference>
<sequence length="222" mass="25033">MAEVLFELKDVAYQAPDGYQVIERANFTIDDGDAVLITGPSGSGKSTLLKLLANMISATEGEILYQGKSVYEYPPTEYRKEVSYFFQNPLLFDQTVRDNLAFPYEIRKESFDETAAIAALEKVKLSKDFLDKSIGDLSGGEKQRVAFVRNLLITPKVLLLDEVTASLDKTNREVIQQLLQELRDKEQVTIVMVSHISEDLTDFNRTIEIEEKVAGEINADER</sequence>
<evidence type="ECO:0000256" key="1">
    <source>
        <dbReference type="ARBA" id="ARBA00022448"/>
    </source>
</evidence>
<accession>A0A347WJV9</accession>
<evidence type="ECO:0000259" key="5">
    <source>
        <dbReference type="PROSITE" id="PS50893"/>
    </source>
</evidence>
<dbReference type="AlphaFoldDB" id="A0A347WJV9"/>
<protein>
    <submittedName>
        <fullName evidence="6">Spermidine/putrescine ABC transporter ATP-binding protein</fullName>
    </submittedName>
</protein>
<dbReference type="GO" id="GO:0016887">
    <property type="term" value="F:ATP hydrolysis activity"/>
    <property type="evidence" value="ECO:0007669"/>
    <property type="project" value="InterPro"/>
</dbReference>
<organism evidence="6 7">
    <name type="scientific">Suicoccus acidiformans</name>
    <dbReference type="NCBI Taxonomy" id="2036206"/>
    <lineage>
        <taxon>Bacteria</taxon>
        <taxon>Bacillati</taxon>
        <taxon>Bacillota</taxon>
        <taxon>Bacilli</taxon>
        <taxon>Lactobacillales</taxon>
        <taxon>Aerococcaceae</taxon>
        <taxon>Suicoccus</taxon>
    </lineage>
</organism>
<reference evidence="6 7" key="1">
    <citation type="submission" date="2017-09" db="EMBL/GenBank/DDBJ databases">
        <title>Complete genome sequence of Oxytococcus suis strain ZY16052.</title>
        <authorList>
            <person name="Li F."/>
        </authorList>
    </citation>
    <scope>NUCLEOTIDE SEQUENCE [LARGE SCALE GENOMIC DNA]</scope>
    <source>
        <strain evidence="6 7">ZY16052</strain>
    </source>
</reference>
<dbReference type="OrthoDB" id="9785080at2"/>
<dbReference type="RefSeq" id="WP_118990278.1">
    <property type="nucleotide sequence ID" value="NZ_CP023434.1"/>
</dbReference>
<evidence type="ECO:0000313" key="6">
    <source>
        <dbReference type="EMBL" id="AXY25366.1"/>
    </source>
</evidence>
<gene>
    <name evidence="6" type="ORF">CL176_04765</name>
</gene>
<dbReference type="SUPFAM" id="SSF52540">
    <property type="entry name" value="P-loop containing nucleoside triphosphate hydrolases"/>
    <property type="match status" value="1"/>
</dbReference>
<feature type="domain" description="ABC transporter" evidence="5">
    <location>
        <begin position="6"/>
        <end position="222"/>
    </location>
</feature>
<evidence type="ECO:0000256" key="4">
    <source>
        <dbReference type="ARBA" id="ARBA00022840"/>
    </source>
</evidence>
<dbReference type="PROSITE" id="PS50893">
    <property type="entry name" value="ABC_TRANSPORTER_2"/>
    <property type="match status" value="1"/>
</dbReference>
<dbReference type="Gene3D" id="3.40.50.300">
    <property type="entry name" value="P-loop containing nucleotide triphosphate hydrolases"/>
    <property type="match status" value="1"/>
</dbReference>
<dbReference type="InterPro" id="IPR027417">
    <property type="entry name" value="P-loop_NTPase"/>
</dbReference>
<evidence type="ECO:0000256" key="2">
    <source>
        <dbReference type="ARBA" id="ARBA00022592"/>
    </source>
</evidence>
<dbReference type="GO" id="GO:0006817">
    <property type="term" value="P:phosphate ion transport"/>
    <property type="evidence" value="ECO:0007669"/>
    <property type="project" value="UniProtKB-KW"/>
</dbReference>
<dbReference type="SMART" id="SM00382">
    <property type="entry name" value="AAA"/>
    <property type="match status" value="1"/>
</dbReference>
<dbReference type="Pfam" id="PF00005">
    <property type="entry name" value="ABC_tran"/>
    <property type="match status" value="1"/>
</dbReference>
<dbReference type="InterPro" id="IPR017871">
    <property type="entry name" value="ABC_transporter-like_CS"/>
</dbReference>
<name>A0A347WJV9_9LACT</name>
<dbReference type="InterPro" id="IPR003439">
    <property type="entry name" value="ABC_transporter-like_ATP-bd"/>
</dbReference>
<dbReference type="PANTHER" id="PTHR43423:SF1">
    <property type="entry name" value="ABC TRANSPORTER I FAMILY MEMBER 17"/>
    <property type="match status" value="1"/>
</dbReference>
<keyword evidence="4 6" id="KW-0067">ATP-binding</keyword>
<dbReference type="GO" id="GO:0005524">
    <property type="term" value="F:ATP binding"/>
    <property type="evidence" value="ECO:0007669"/>
    <property type="project" value="UniProtKB-KW"/>
</dbReference>
<evidence type="ECO:0000313" key="7">
    <source>
        <dbReference type="Proteomes" id="UP000263232"/>
    </source>
</evidence>
<keyword evidence="3" id="KW-0547">Nucleotide-binding</keyword>
<dbReference type="Proteomes" id="UP000263232">
    <property type="component" value="Chromosome"/>
</dbReference>
<proteinExistence type="predicted"/>
<dbReference type="PROSITE" id="PS00211">
    <property type="entry name" value="ABC_TRANSPORTER_1"/>
    <property type="match status" value="1"/>
</dbReference>
<dbReference type="InterPro" id="IPR003593">
    <property type="entry name" value="AAA+_ATPase"/>
</dbReference>
<keyword evidence="2" id="KW-0592">Phosphate transport</keyword>
<evidence type="ECO:0000256" key="3">
    <source>
        <dbReference type="ARBA" id="ARBA00022741"/>
    </source>
</evidence>
<keyword evidence="7" id="KW-1185">Reference proteome</keyword>
<dbReference type="PANTHER" id="PTHR43423">
    <property type="entry name" value="ABC TRANSPORTER I FAMILY MEMBER 17"/>
    <property type="match status" value="1"/>
</dbReference>
<keyword evidence="1" id="KW-0813">Transport</keyword>
<dbReference type="KEGG" id="abae:CL176_04765"/>